<evidence type="ECO:0000313" key="3">
    <source>
        <dbReference type="Proteomes" id="UP000620559"/>
    </source>
</evidence>
<evidence type="ECO:0000313" key="2">
    <source>
        <dbReference type="EMBL" id="MBE9214978.1"/>
    </source>
</evidence>
<keyword evidence="3" id="KW-1185">Reference proteome</keyword>
<gene>
    <name evidence="2" type="ORF">IQ247_20280</name>
</gene>
<accession>A0A8J7F2K7</accession>
<protein>
    <submittedName>
        <fullName evidence="2">NfeD family protein</fullName>
    </submittedName>
</protein>
<sequence length="200" mass="21187">MIDRLDNNRVTSKKRYNMSDLIQKMKKVNSAIAIALFALVFTGCDANDQIGTVESTEQTPGAAITGDTTIQTPIPTTDANIPQTTGAASPDATDNIPASAALPAAELIGETVTVSTKVTEIVGPKAFVAYDKESLRGQPILVVSDQDAPAVGTNIEVTGVVGSFDAAVIKRDYDLDFNPDIVKVYENQPYLAAKAIEKVD</sequence>
<comment type="caution">
    <text evidence="2">The sequence shown here is derived from an EMBL/GenBank/DDBJ whole genome shotgun (WGS) entry which is preliminary data.</text>
</comment>
<feature type="region of interest" description="Disordered" evidence="1">
    <location>
        <begin position="55"/>
        <end position="94"/>
    </location>
</feature>
<organism evidence="2 3">
    <name type="scientific">Plectonema cf. radiosum LEGE 06105</name>
    <dbReference type="NCBI Taxonomy" id="945769"/>
    <lineage>
        <taxon>Bacteria</taxon>
        <taxon>Bacillati</taxon>
        <taxon>Cyanobacteriota</taxon>
        <taxon>Cyanophyceae</taxon>
        <taxon>Oscillatoriophycideae</taxon>
        <taxon>Oscillatoriales</taxon>
        <taxon>Microcoleaceae</taxon>
        <taxon>Plectonema</taxon>
    </lineage>
</organism>
<evidence type="ECO:0000256" key="1">
    <source>
        <dbReference type="SAM" id="MobiDB-lite"/>
    </source>
</evidence>
<dbReference type="RefSeq" id="WP_193922944.1">
    <property type="nucleotide sequence ID" value="NZ_JADEWL010000080.1"/>
</dbReference>
<dbReference type="Proteomes" id="UP000620559">
    <property type="component" value="Unassembled WGS sequence"/>
</dbReference>
<dbReference type="AlphaFoldDB" id="A0A8J7F2K7"/>
<proteinExistence type="predicted"/>
<name>A0A8J7F2K7_9CYAN</name>
<reference evidence="2" key="1">
    <citation type="submission" date="2020-10" db="EMBL/GenBank/DDBJ databases">
        <authorList>
            <person name="Castelo-Branco R."/>
            <person name="Eusebio N."/>
            <person name="Adriana R."/>
            <person name="Vieira A."/>
            <person name="Brugerolle De Fraissinette N."/>
            <person name="Rezende De Castro R."/>
            <person name="Schneider M.P."/>
            <person name="Vasconcelos V."/>
            <person name="Leao P.N."/>
        </authorList>
    </citation>
    <scope>NUCLEOTIDE SEQUENCE</scope>
    <source>
        <strain evidence="2">LEGE 06105</strain>
    </source>
</reference>
<dbReference type="EMBL" id="JADEWL010000080">
    <property type="protein sequence ID" value="MBE9214978.1"/>
    <property type="molecule type" value="Genomic_DNA"/>
</dbReference>
<feature type="compositionally biased region" description="Low complexity" evidence="1">
    <location>
        <begin position="64"/>
        <end position="78"/>
    </location>
</feature>